<evidence type="ECO:0000256" key="8">
    <source>
        <dbReference type="ARBA" id="ARBA00022777"/>
    </source>
</evidence>
<name>A0ABQ1ZXN5_9BACL</name>
<dbReference type="PANTHER" id="PTHR43711:SF1">
    <property type="entry name" value="HISTIDINE KINASE 1"/>
    <property type="match status" value="1"/>
</dbReference>
<feature type="modified residue" description="4-aspartylphosphate" evidence="12">
    <location>
        <position position="940"/>
    </location>
</feature>
<keyword evidence="14" id="KW-1133">Transmembrane helix</keyword>
<keyword evidence="13" id="KW-0175">Coiled coil</keyword>
<comment type="catalytic activity">
    <reaction evidence="1">
        <text>ATP + protein L-histidine = ADP + protein N-phospho-L-histidine.</text>
        <dbReference type="EC" id="2.7.13.3"/>
    </reaction>
</comment>
<evidence type="ECO:0000256" key="9">
    <source>
        <dbReference type="ARBA" id="ARBA00022840"/>
    </source>
</evidence>
<dbReference type="PRINTS" id="PR00344">
    <property type="entry name" value="BCTRLSENSOR"/>
</dbReference>
<evidence type="ECO:0000256" key="11">
    <source>
        <dbReference type="ARBA" id="ARBA00023136"/>
    </source>
</evidence>
<evidence type="ECO:0000259" key="15">
    <source>
        <dbReference type="PROSITE" id="PS50109"/>
    </source>
</evidence>
<dbReference type="Gene3D" id="3.30.565.10">
    <property type="entry name" value="Histidine kinase-like ATPase, C-terminal domain"/>
    <property type="match status" value="1"/>
</dbReference>
<dbReference type="InterPro" id="IPR003661">
    <property type="entry name" value="HisK_dim/P_dom"/>
</dbReference>
<keyword evidence="5 12" id="KW-0597">Phosphoprotein</keyword>
<dbReference type="InterPro" id="IPR011006">
    <property type="entry name" value="CheY-like_superfamily"/>
</dbReference>
<keyword evidence="7" id="KW-0547">Nucleotide-binding</keyword>
<dbReference type="EMBL" id="BMDD01000004">
    <property type="protein sequence ID" value="GGH81955.1"/>
    <property type="molecule type" value="Genomic_DNA"/>
</dbReference>
<keyword evidence="11 14" id="KW-0472">Membrane</keyword>
<dbReference type="PROSITE" id="PS50109">
    <property type="entry name" value="HIS_KIN"/>
    <property type="match status" value="1"/>
</dbReference>
<feature type="domain" description="HAMP" evidence="17">
    <location>
        <begin position="208"/>
        <end position="260"/>
    </location>
</feature>
<dbReference type="Proteomes" id="UP000605427">
    <property type="component" value="Unassembled WGS sequence"/>
</dbReference>
<dbReference type="InterPro" id="IPR004358">
    <property type="entry name" value="Sig_transdc_His_kin-like_C"/>
</dbReference>
<dbReference type="Gene3D" id="3.40.50.2300">
    <property type="match status" value="1"/>
</dbReference>
<evidence type="ECO:0000256" key="1">
    <source>
        <dbReference type="ARBA" id="ARBA00000085"/>
    </source>
</evidence>
<evidence type="ECO:0000313" key="18">
    <source>
        <dbReference type="EMBL" id="GGH81955.1"/>
    </source>
</evidence>
<dbReference type="InterPro" id="IPR005467">
    <property type="entry name" value="His_kinase_dom"/>
</dbReference>
<dbReference type="CDD" id="cd16922">
    <property type="entry name" value="HATPase_EvgS-ArcB-TorS-like"/>
    <property type="match status" value="1"/>
</dbReference>
<dbReference type="InterPro" id="IPR036097">
    <property type="entry name" value="HisK_dim/P_sf"/>
</dbReference>
<evidence type="ECO:0000259" key="16">
    <source>
        <dbReference type="PROSITE" id="PS50110"/>
    </source>
</evidence>
<evidence type="ECO:0000259" key="17">
    <source>
        <dbReference type="PROSITE" id="PS50885"/>
    </source>
</evidence>
<feature type="coiled-coil region" evidence="13">
    <location>
        <begin position="496"/>
        <end position="534"/>
    </location>
</feature>
<evidence type="ECO:0000256" key="7">
    <source>
        <dbReference type="ARBA" id="ARBA00022741"/>
    </source>
</evidence>
<keyword evidence="19" id="KW-1185">Reference proteome</keyword>
<keyword evidence="8" id="KW-0418">Kinase</keyword>
<dbReference type="SUPFAM" id="SSF55874">
    <property type="entry name" value="ATPase domain of HSP90 chaperone/DNA topoisomerase II/histidine kinase"/>
    <property type="match status" value="1"/>
</dbReference>
<dbReference type="InterPro" id="IPR003594">
    <property type="entry name" value="HATPase_dom"/>
</dbReference>
<dbReference type="EC" id="2.7.13.3" evidence="3"/>
<evidence type="ECO:0000256" key="14">
    <source>
        <dbReference type="SAM" id="Phobius"/>
    </source>
</evidence>
<evidence type="ECO:0000256" key="5">
    <source>
        <dbReference type="ARBA" id="ARBA00022553"/>
    </source>
</evidence>
<evidence type="ECO:0000256" key="3">
    <source>
        <dbReference type="ARBA" id="ARBA00012438"/>
    </source>
</evidence>
<dbReference type="Gene3D" id="1.10.287.130">
    <property type="match status" value="1"/>
</dbReference>
<feature type="domain" description="Response regulatory" evidence="16">
    <location>
        <begin position="887"/>
        <end position="1005"/>
    </location>
</feature>
<keyword evidence="4" id="KW-1003">Cell membrane</keyword>
<evidence type="ECO:0000256" key="6">
    <source>
        <dbReference type="ARBA" id="ARBA00022679"/>
    </source>
</evidence>
<dbReference type="PROSITE" id="PS50885">
    <property type="entry name" value="HAMP"/>
    <property type="match status" value="1"/>
</dbReference>
<feature type="transmembrane region" description="Helical" evidence="14">
    <location>
        <begin position="13"/>
        <end position="35"/>
    </location>
</feature>
<dbReference type="SMART" id="SM00387">
    <property type="entry name" value="HATPase_c"/>
    <property type="match status" value="1"/>
</dbReference>
<dbReference type="CDD" id="cd00082">
    <property type="entry name" value="HisKA"/>
    <property type="match status" value="1"/>
</dbReference>
<evidence type="ECO:0000256" key="2">
    <source>
        <dbReference type="ARBA" id="ARBA00004651"/>
    </source>
</evidence>
<proteinExistence type="predicted"/>
<dbReference type="Pfam" id="PF02518">
    <property type="entry name" value="HATPase_c"/>
    <property type="match status" value="1"/>
</dbReference>
<feature type="transmembrane region" description="Helical" evidence="14">
    <location>
        <begin position="179"/>
        <end position="203"/>
    </location>
</feature>
<dbReference type="SMART" id="SM00388">
    <property type="entry name" value="HisKA"/>
    <property type="match status" value="1"/>
</dbReference>
<evidence type="ECO:0000256" key="4">
    <source>
        <dbReference type="ARBA" id="ARBA00022475"/>
    </source>
</evidence>
<dbReference type="PROSITE" id="PS50110">
    <property type="entry name" value="RESPONSE_REGULATORY"/>
    <property type="match status" value="1"/>
</dbReference>
<dbReference type="InterPro" id="IPR036890">
    <property type="entry name" value="HATPase_C_sf"/>
</dbReference>
<reference evidence="19" key="1">
    <citation type="journal article" date="2019" name="Int. J. Syst. Evol. Microbiol.">
        <title>The Global Catalogue of Microorganisms (GCM) 10K type strain sequencing project: providing services to taxonomists for standard genome sequencing and annotation.</title>
        <authorList>
            <consortium name="The Broad Institute Genomics Platform"/>
            <consortium name="The Broad Institute Genome Sequencing Center for Infectious Disease"/>
            <person name="Wu L."/>
            <person name="Ma J."/>
        </authorList>
    </citation>
    <scope>NUCLEOTIDE SEQUENCE [LARGE SCALE GENOMIC DNA]</scope>
    <source>
        <strain evidence="19">CCM 8702</strain>
    </source>
</reference>
<dbReference type="RefSeq" id="WP_172245404.1">
    <property type="nucleotide sequence ID" value="NZ_BMDD01000004.1"/>
</dbReference>
<organism evidence="18 19">
    <name type="scientific">Saccharibacillus endophyticus</name>
    <dbReference type="NCBI Taxonomy" id="2060666"/>
    <lineage>
        <taxon>Bacteria</taxon>
        <taxon>Bacillati</taxon>
        <taxon>Bacillota</taxon>
        <taxon>Bacilli</taxon>
        <taxon>Bacillales</taxon>
        <taxon>Paenibacillaceae</taxon>
        <taxon>Saccharibacillus</taxon>
    </lineage>
</organism>
<dbReference type="InterPro" id="IPR001789">
    <property type="entry name" value="Sig_transdc_resp-reg_receiver"/>
</dbReference>
<dbReference type="SUPFAM" id="SSF47384">
    <property type="entry name" value="Homodimeric domain of signal transducing histidine kinase"/>
    <property type="match status" value="1"/>
</dbReference>
<feature type="domain" description="Histidine kinase" evidence="15">
    <location>
        <begin position="659"/>
        <end position="880"/>
    </location>
</feature>
<protein>
    <recommendedName>
        <fullName evidence="3">histidine kinase</fullName>
        <ecNumber evidence="3">2.7.13.3</ecNumber>
    </recommendedName>
</protein>
<keyword evidence="6" id="KW-0808">Transferase</keyword>
<comment type="subcellular location">
    <subcellularLocation>
        <location evidence="2">Cell membrane</location>
        <topology evidence="2">Multi-pass membrane protein</topology>
    </subcellularLocation>
</comment>
<gene>
    <name evidence="18" type="ORF">GCM10007362_32540</name>
</gene>
<dbReference type="SMART" id="SM00448">
    <property type="entry name" value="REC"/>
    <property type="match status" value="1"/>
</dbReference>
<dbReference type="Pfam" id="PF00512">
    <property type="entry name" value="HisKA"/>
    <property type="match status" value="1"/>
</dbReference>
<dbReference type="InterPro" id="IPR050736">
    <property type="entry name" value="Sensor_HK_Regulatory"/>
</dbReference>
<dbReference type="PANTHER" id="PTHR43711">
    <property type="entry name" value="TWO-COMPONENT HISTIDINE KINASE"/>
    <property type="match status" value="1"/>
</dbReference>
<accession>A0ABQ1ZXN5</accession>
<feature type="coiled-coil region" evidence="13">
    <location>
        <begin position="252"/>
        <end position="314"/>
    </location>
</feature>
<comment type="caution">
    <text evidence="18">The sequence shown here is derived from an EMBL/GenBank/DDBJ whole genome shotgun (WGS) entry which is preliminary data.</text>
</comment>
<evidence type="ECO:0000256" key="13">
    <source>
        <dbReference type="SAM" id="Coils"/>
    </source>
</evidence>
<dbReference type="Gene3D" id="6.10.340.10">
    <property type="match status" value="1"/>
</dbReference>
<dbReference type="SUPFAM" id="SSF52172">
    <property type="entry name" value="CheY-like"/>
    <property type="match status" value="1"/>
</dbReference>
<keyword evidence="9" id="KW-0067">ATP-binding</keyword>
<keyword evidence="10" id="KW-0902">Two-component regulatory system</keyword>
<evidence type="ECO:0000313" key="19">
    <source>
        <dbReference type="Proteomes" id="UP000605427"/>
    </source>
</evidence>
<keyword evidence="14" id="KW-0812">Transmembrane</keyword>
<evidence type="ECO:0000256" key="12">
    <source>
        <dbReference type="PROSITE-ProRule" id="PRU00169"/>
    </source>
</evidence>
<evidence type="ECO:0000256" key="10">
    <source>
        <dbReference type="ARBA" id="ARBA00023012"/>
    </source>
</evidence>
<dbReference type="InterPro" id="IPR003660">
    <property type="entry name" value="HAMP_dom"/>
</dbReference>
<sequence>MIGKVGGSLQRRIAYGTMALFLVFGLLLAAVEWGVHRQYTDISAQLDDRIERLNLLQDTERAFLESVSYLRAYAAYGREDLQNRATSARADYDLLFNRLSAAYAAENASDIDPLSEMNGRFESYYVEALQLIAAGNEGALETLSQTEGSALVRQMEDEFSGLVGQQRDRIVELTDRGRFLARMVLIVPGAALIAALAAALLLIRYLRKSFISPVVQAESAVGRIERGEIVELDAAPHRNEIGSLFEGIGRMAEGIRSRQAELENNLLHIEEQREELEAQNDELEAQNEQILEQREQLERALERLTRREEQLEAINTYQRALVGLTEFGDFLREAIGQLIFVTGRDAAMLVMRSGDSRRTPAEGWRADALAGDHPEAYADEAFRARFGEERYELLYSSGYPASSQAAFVGEPAGPALQAIAANRPVTRRRPVSGAEAGVHGAYETAVDTYYPVYDGGGQERPAGFLLLTIYGDRPSADGEEELTAGMIRQFIGALVAQLTQAERQRQSRELERLNRDLEKEKRNLLHQRDSTQQVIDSIHEALVVCSPSGEILMCNQITGEMLDPIFCSGRNFADAMDEMNSKFGIEDDSGERIRLALDSGLDGTRARYAFEPPGRSARYFEVYVQKVEDVLWGDVRLFVFRDRTEEEETNRLRDEFVSVVSHELRTPLASILGFAEIMLNRTVKPEKAQKYLRTIHGEATRLSGLIGDFLDLQRIEAGKQTYRMLPLNLKELTADIAAQWDGRSGHEVRLTLPEEPCVVRSDGDRLKQVLHNLLSNAIKYSPGKMLVDCEIRREPSKEAEAEDRWVVEIRDYGLGIPEEAKPQLFGKFYRVDNSDRRQIGGTGLGLAIVKEMVEGLGGEISFDSTLGVGSAFRFALPLLELPSAAGAVLVLEDDDSLGGLIEEAFRGEAFRVCRFSEAETALLALEAGNAQAAPRLCVVDLSLAGEQSGWDFIRYLAADESLRNVPVIVSSALDPPEGYAESESGKYLRKPFTVRELLELGRRMITSVKARTELALPLPSEALARASLETHGLGVRQIEVETDFAIAEIESEDKGEPT</sequence>